<comment type="subunit">
    <text evidence="2">Homodimer.</text>
</comment>
<evidence type="ECO:0000313" key="4">
    <source>
        <dbReference type="Proteomes" id="UP000194546"/>
    </source>
</evidence>
<dbReference type="AlphaFoldDB" id="A0A242MQR2"/>
<comment type="caution">
    <text evidence="3">The sequence shown here is derived from an EMBL/GenBank/DDBJ whole genome shotgun (WGS) entry which is preliminary data.</text>
</comment>
<dbReference type="EMBL" id="NBTY01000101">
    <property type="protein sequence ID" value="OTP73104.1"/>
    <property type="molecule type" value="Genomic_DNA"/>
</dbReference>
<comment type="similarity">
    <text evidence="2">Belongs to the CoA-transferase III family. Frc subfamily.</text>
</comment>
<comment type="function">
    <text evidence="2">Involved in the catabolism of oxalate and in the adapatation to low pH via the induction of the oxalate-dependent acid tolerance response (ATR). Catalyzes the transfer of the CoA moiety from formyl-CoA to oxalate.</text>
</comment>
<evidence type="ECO:0000313" key="3">
    <source>
        <dbReference type="EMBL" id="OTP73104.1"/>
    </source>
</evidence>
<protein>
    <recommendedName>
        <fullName evidence="2">Formyl-CoA:oxalate CoA-transferase</fullName>
        <shortName evidence="2">FCOCT</shortName>
        <ecNumber evidence="2">2.8.3.16</ecNumber>
    </recommendedName>
    <alternativeName>
        <fullName evidence="2">Formyl-coenzyme A transferase</fullName>
        <shortName evidence="2">Formyl-CoA transferase</shortName>
    </alternativeName>
</protein>
<dbReference type="NCBIfam" id="NF003809">
    <property type="entry name" value="PRK05398.1"/>
    <property type="match status" value="1"/>
</dbReference>
<dbReference type="NCBIfam" id="TIGR03253">
    <property type="entry name" value="oxalate_frc"/>
    <property type="match status" value="1"/>
</dbReference>
<feature type="binding site" evidence="2">
    <location>
        <position position="104"/>
    </location>
    <ligand>
        <name>CoA</name>
        <dbReference type="ChEBI" id="CHEBI:57287"/>
    </ligand>
</feature>
<gene>
    <name evidence="2" type="primary">frc</name>
    <name evidence="3" type="ORF">PAMC26510_20150</name>
</gene>
<evidence type="ECO:0000256" key="2">
    <source>
        <dbReference type="HAMAP-Rule" id="MF_00742"/>
    </source>
</evidence>
<evidence type="ECO:0000256" key="1">
    <source>
        <dbReference type="ARBA" id="ARBA00022679"/>
    </source>
</evidence>
<dbReference type="RefSeq" id="WP_062001245.1">
    <property type="nucleotide sequence ID" value="NZ_NBTY01000101.1"/>
</dbReference>
<dbReference type="SUPFAM" id="SSF89796">
    <property type="entry name" value="CoA-transferase family III (CaiB/BaiF)"/>
    <property type="match status" value="1"/>
</dbReference>
<dbReference type="PANTHER" id="PTHR48207">
    <property type="entry name" value="SUCCINATE--HYDROXYMETHYLGLUTARATE COA-TRANSFERASE"/>
    <property type="match status" value="1"/>
</dbReference>
<dbReference type="InterPro" id="IPR003673">
    <property type="entry name" value="CoA-Trfase_fam_III"/>
</dbReference>
<dbReference type="PANTHER" id="PTHR48207:SF3">
    <property type="entry name" value="SUCCINATE--HYDROXYMETHYLGLUTARATE COA-TRANSFERASE"/>
    <property type="match status" value="1"/>
</dbReference>
<name>A0A242MQR2_CABSO</name>
<feature type="binding site" evidence="2">
    <location>
        <begin position="96"/>
        <end position="98"/>
    </location>
    <ligand>
        <name>CoA</name>
        <dbReference type="ChEBI" id="CHEBI:57287"/>
    </ligand>
</feature>
<dbReference type="Proteomes" id="UP000194546">
    <property type="component" value="Unassembled WGS sequence"/>
</dbReference>
<feature type="binding site" evidence="2">
    <location>
        <begin position="17"/>
        <end position="18"/>
    </location>
    <ligand>
        <name>CoA</name>
        <dbReference type="ChEBI" id="CHEBI:57287"/>
    </ligand>
</feature>
<feature type="binding site" evidence="2">
    <location>
        <begin position="247"/>
        <end position="249"/>
    </location>
    <ligand>
        <name>substrate</name>
    </ligand>
</feature>
<reference evidence="3 4" key="1">
    <citation type="submission" date="2017-03" db="EMBL/GenBank/DDBJ databases">
        <title>Genome analysis of strain PAMC 26510.</title>
        <authorList>
            <person name="Oh H.-M."/>
            <person name="Yang J.-A."/>
        </authorList>
    </citation>
    <scope>NUCLEOTIDE SEQUENCE [LARGE SCALE GENOMIC DNA]</scope>
    <source>
        <strain evidence="3 4">PAMC 26510</strain>
    </source>
</reference>
<dbReference type="Gene3D" id="3.40.50.10540">
    <property type="entry name" value="Crotonobetainyl-coa:carnitine coa-transferase, domain 1"/>
    <property type="match status" value="1"/>
</dbReference>
<dbReference type="UniPathway" id="UPA00540">
    <property type="reaction ID" value="UER00598"/>
</dbReference>
<dbReference type="Gene3D" id="3.30.1540.10">
    <property type="entry name" value="formyl-coa transferase, domain 3"/>
    <property type="match status" value="1"/>
</dbReference>
<dbReference type="Pfam" id="PF02515">
    <property type="entry name" value="CoA_transf_3"/>
    <property type="match status" value="1"/>
</dbReference>
<feature type="binding site" evidence="2">
    <location>
        <begin position="136"/>
        <end position="139"/>
    </location>
    <ligand>
        <name>CoA</name>
        <dbReference type="ChEBI" id="CHEBI:57287"/>
    </ligand>
</feature>
<dbReference type="GO" id="GO:0033608">
    <property type="term" value="F:formyl-CoA transferase activity"/>
    <property type="evidence" value="ECO:0007669"/>
    <property type="project" value="UniProtKB-EC"/>
</dbReference>
<accession>A0A242MQR2</accession>
<proteinExistence type="inferred from homology"/>
<dbReference type="GO" id="GO:0033611">
    <property type="term" value="P:oxalate catabolic process"/>
    <property type="evidence" value="ECO:0007669"/>
    <property type="project" value="UniProtKB-UniRule"/>
</dbReference>
<dbReference type="InterPro" id="IPR050483">
    <property type="entry name" value="CoA-transferase_III_domain"/>
</dbReference>
<dbReference type="InterPro" id="IPR023606">
    <property type="entry name" value="CoA-Trfase_III_dom_1_sf"/>
</dbReference>
<comment type="catalytic activity">
    <reaction evidence="2">
        <text>formyl-CoA + oxalate = oxalyl-CoA + formate</text>
        <dbReference type="Rhea" id="RHEA:16545"/>
        <dbReference type="ChEBI" id="CHEBI:15740"/>
        <dbReference type="ChEBI" id="CHEBI:30623"/>
        <dbReference type="ChEBI" id="CHEBI:57376"/>
        <dbReference type="ChEBI" id="CHEBI:57388"/>
        <dbReference type="EC" id="2.8.3.16"/>
    </reaction>
</comment>
<dbReference type="InterPro" id="IPR044855">
    <property type="entry name" value="CoA-Trfase_III_dom3_sf"/>
</dbReference>
<feature type="active site" description="Nucleophile" evidence="2">
    <location>
        <position position="168"/>
    </location>
</feature>
<feature type="binding site" evidence="2">
    <location>
        <position position="38"/>
    </location>
    <ligand>
        <name>CoA</name>
        <dbReference type="ChEBI" id="CHEBI:57287"/>
    </ligand>
</feature>
<organism evidence="3 4">
    <name type="scientific">Caballeronia sordidicola</name>
    <name type="common">Burkholderia sordidicola</name>
    <dbReference type="NCBI Taxonomy" id="196367"/>
    <lineage>
        <taxon>Bacteria</taxon>
        <taxon>Pseudomonadati</taxon>
        <taxon>Pseudomonadota</taxon>
        <taxon>Betaproteobacteria</taxon>
        <taxon>Burkholderiales</taxon>
        <taxon>Burkholderiaceae</taxon>
        <taxon>Caballeronia</taxon>
    </lineage>
</organism>
<sequence length="415" mass="45580">MGKALEGVKILDFTHVQSGPTCTQLLAWFGADVIKVERAGVGDVTRDQLRDIPEADSLYFTMLNHNKRSVTIDTKNPEGKQVLEELIQVCDVMVENFAPGALDRMGFTWERVQELNPRMIVASVKGFGPGPYEDCKVYENVAQCVGGAASTTGFDDGPPVVTGAQIGDSGTGLHLALGIVTALFQRHTTGRGQYVLSAMQDSVLNLCRVKLRDQQRLERTGVMKEYPQYPNGEFGEAVPRAGNASGGGQPGWILKCKGWETDPNAYIYFITQAPVWAKICNVIGKEEWATDPNYATAAARLPHLKDIFAEIERWTMTKTKFQAMDILNKYDIPCGPILSMKEIAEEPSLRETGTIVEVDHPVRGKYLTVGNPIKLSDSPTEVTRSPLLGEHTDEVMAELGYQPEQIAHLRAVGAI</sequence>
<dbReference type="InterPro" id="IPR017659">
    <property type="entry name" value="Formyl_CoA_transfer"/>
</dbReference>
<comment type="pathway">
    <text evidence="2">Metabolic intermediate degradation; oxalate degradation; CO(2) and formate from oxalate: step 1/2.</text>
</comment>
<comment type="caution">
    <text evidence="2">Lacks conserved residue(s) required for the propagation of feature annotation.</text>
</comment>
<dbReference type="HAMAP" id="MF_00742">
    <property type="entry name" value="Formyl_CoA_transfer"/>
    <property type="match status" value="1"/>
</dbReference>
<dbReference type="EC" id="2.8.3.16" evidence="2"/>
<keyword evidence="1 2" id="KW-0808">Transferase</keyword>